<dbReference type="RefSeq" id="WP_198161717.1">
    <property type="nucleotide sequence ID" value="NZ_QNRE01000025.1"/>
</dbReference>
<protein>
    <recommendedName>
        <fullName evidence="3">Phage terminase large subunit-like protein</fullName>
    </recommendedName>
</protein>
<dbReference type="Gene3D" id="3.40.50.300">
    <property type="entry name" value="P-loop containing nucleotide triphosphate hydrolases"/>
    <property type="match status" value="1"/>
</dbReference>
<accession>A0A366CYL1</accession>
<dbReference type="AlphaFoldDB" id="A0A366CYL1"/>
<dbReference type="InterPro" id="IPR027417">
    <property type="entry name" value="P-loop_NTPase"/>
</dbReference>
<evidence type="ECO:0008006" key="3">
    <source>
        <dbReference type="Google" id="ProtNLM"/>
    </source>
</evidence>
<evidence type="ECO:0000313" key="1">
    <source>
        <dbReference type="EMBL" id="RBO82078.1"/>
    </source>
</evidence>
<proteinExistence type="predicted"/>
<dbReference type="EMBL" id="QNRE01000025">
    <property type="protein sequence ID" value="RBO82078.1"/>
    <property type="molecule type" value="Genomic_DNA"/>
</dbReference>
<organism evidence="1 2">
    <name type="scientific">Nocardia puris</name>
    <dbReference type="NCBI Taxonomy" id="208602"/>
    <lineage>
        <taxon>Bacteria</taxon>
        <taxon>Bacillati</taxon>
        <taxon>Actinomycetota</taxon>
        <taxon>Actinomycetes</taxon>
        <taxon>Mycobacteriales</taxon>
        <taxon>Nocardiaceae</taxon>
        <taxon>Nocardia</taxon>
    </lineage>
</organism>
<comment type="caution">
    <text evidence="1">The sequence shown here is derived from an EMBL/GenBank/DDBJ whole genome shotgun (WGS) entry which is preliminary data.</text>
</comment>
<dbReference type="STRING" id="1210090.GCA_001613185_02445"/>
<keyword evidence="2" id="KW-1185">Reference proteome</keyword>
<dbReference type="Proteomes" id="UP000252586">
    <property type="component" value="Unassembled WGS sequence"/>
</dbReference>
<reference evidence="1 2" key="1">
    <citation type="submission" date="2018-06" db="EMBL/GenBank/DDBJ databases">
        <title>Genomic Encyclopedia of Type Strains, Phase IV (KMG-IV): sequencing the most valuable type-strain genomes for metagenomic binning, comparative biology and taxonomic classification.</title>
        <authorList>
            <person name="Goeker M."/>
        </authorList>
    </citation>
    <scope>NUCLEOTIDE SEQUENCE [LARGE SCALE GENOMIC DNA]</scope>
    <source>
        <strain evidence="1 2">DSM 44599</strain>
    </source>
</reference>
<sequence length="503" mass="55018">MTASLAKRRLDPAYFTHPPYVESYGPEVADLCALAGFVPDPEQELGLDVLFAIHPDGRPLVFEFANIAPRQNMKSGLLKMAVLGWLYITEQRTIVWSAHDMTPTEEAFRDLVELIEGCPAMSRRLAPGRSNGIYRGNGDESIELATGQRVLFKARTTKGGTRGLAGDKVILDEAFALRPTHIGTLLPTLAARPHSQVAYGSSAGHAGSAMLRRLRDRGRRGDSVSLGYMEYCAPEGGCAAEDCTHEYGEVEGCALDDRENWRVANSALGRRITVEKMQAFRESEPPEEFAREHMGWWEEPLEVDEVPPVFTEDQWTACKDTTSAPADPVAFGVFLAPDRSAAAISVAGRRTDWRIHSEIVPARRGGDTHTLPGTRWLAPRLKELAEDFGPCAVAVAGAADSLITAITEALTEAGVEVIVVNGMDRGRACGQFFDAVTEDQLRHLGDEADLIAATTATKRELRNGWVWADGTDERLEAATVAVHTLIDHGPKEPAETEVWGFWE</sequence>
<name>A0A366CYL1_9NOCA</name>
<gene>
    <name evidence="1" type="ORF">DFR74_12533</name>
</gene>
<evidence type="ECO:0000313" key="2">
    <source>
        <dbReference type="Proteomes" id="UP000252586"/>
    </source>
</evidence>